<dbReference type="InterPro" id="IPR051706">
    <property type="entry name" value="Glycosyltransferase_domain"/>
</dbReference>
<dbReference type="EMBL" id="UGXG01000002">
    <property type="protein sequence ID" value="SUG47048.1"/>
    <property type="molecule type" value="Genomic_DNA"/>
</dbReference>
<dbReference type="InterPro" id="IPR007577">
    <property type="entry name" value="GlycoTrfase_DXD_sugar-bd_CS"/>
</dbReference>
<evidence type="ECO:0000313" key="2">
    <source>
        <dbReference type="EMBL" id="KAA8662455.1"/>
    </source>
</evidence>
<keyword evidence="3" id="KW-0328">Glycosyltransferase</keyword>
<dbReference type="AlphaFoldDB" id="A0A379T8T4"/>
<dbReference type="GO" id="GO:0051999">
    <property type="term" value="P:mannosyl-inositol phosphorylceramide biosynthetic process"/>
    <property type="evidence" value="ECO:0007669"/>
    <property type="project" value="TreeGrafter"/>
</dbReference>
<reference evidence="2 5" key="2">
    <citation type="submission" date="2019-09" db="EMBL/GenBank/DDBJ databases">
        <title>Draft genome sequence of various Type strains from the CCUG.</title>
        <authorList>
            <person name="Pineiro-Iglesias B."/>
            <person name="Tunovic T."/>
            <person name="Unosson C."/>
            <person name="Inganas E."/>
            <person name="Ohlen M."/>
            <person name="Cardew S."/>
            <person name="Jensie-Markopoulos S."/>
            <person name="Salva-Serra F."/>
            <person name="Jaen-Luchoro D."/>
            <person name="Karlsson R."/>
            <person name="Svensson-Stadler L."/>
            <person name="Chun J."/>
            <person name="Moore E."/>
        </authorList>
    </citation>
    <scope>NUCLEOTIDE SEQUENCE [LARGE SCALE GENOMIC DNA]</scope>
    <source>
        <strain evidence="2 5">CCUG 6322T</strain>
    </source>
</reference>
<proteinExistence type="predicted"/>
<dbReference type="RefSeq" id="WP_080161250.1">
    <property type="nucleotide sequence ID" value="NZ_DACWUK010000012.1"/>
</dbReference>
<sequence length="218" mass="25601">MIPKIIHYCWFGQKPKPALVKKCMSTWQKILPDWEVIEWNENNSPISVPYVSQAINDKRYAFAADYVRFYALKTVGGVYLDTDIELIKELSPLLANKFFIGRESEQYINAAVMGSEKEGRIVTLILDELKSRTGKNFESIPKIITDTLKKNDSLDIDEKIYDIDFFYPYNPFDNMRNEIKQLFFSDITANTYAIHHWQQSWHYTLSERVINRIKALIK</sequence>
<dbReference type="PANTHER" id="PTHR32385">
    <property type="entry name" value="MANNOSYL PHOSPHORYLINOSITOL CERAMIDE SYNTHASE"/>
    <property type="match status" value="1"/>
</dbReference>
<evidence type="ECO:0000313" key="5">
    <source>
        <dbReference type="Proteomes" id="UP000322837"/>
    </source>
</evidence>
<dbReference type="SUPFAM" id="SSF53448">
    <property type="entry name" value="Nucleotide-diphospho-sugar transferases"/>
    <property type="match status" value="1"/>
</dbReference>
<accession>A0A379T8T4</accession>
<dbReference type="Proteomes" id="UP000322837">
    <property type="component" value="Unassembled WGS sequence"/>
</dbReference>
<protein>
    <submittedName>
        <fullName evidence="3">Mannosyltransferase OCH1 and related enzymes</fullName>
    </submittedName>
    <submittedName>
        <fullName evidence="2">Polysaccharide biosynthesis protein</fullName>
    </submittedName>
</protein>
<name>A0A379T8T4_SALER</name>
<dbReference type="PANTHER" id="PTHR32385:SF15">
    <property type="entry name" value="INOSITOL PHOSPHOCERAMIDE MANNOSYLTRANSFERASE 1"/>
    <property type="match status" value="1"/>
</dbReference>
<dbReference type="InterPro" id="IPR029044">
    <property type="entry name" value="Nucleotide-diphossugar_trans"/>
</dbReference>
<evidence type="ECO:0000313" key="3">
    <source>
        <dbReference type="EMBL" id="SUG47048.1"/>
    </source>
</evidence>
<evidence type="ECO:0000256" key="1">
    <source>
        <dbReference type="ARBA" id="ARBA00022679"/>
    </source>
</evidence>
<organism evidence="3 4">
    <name type="scientific">Salmonella enterica subsp. arizonae</name>
    <dbReference type="NCBI Taxonomy" id="59203"/>
    <lineage>
        <taxon>Bacteria</taxon>
        <taxon>Pseudomonadati</taxon>
        <taxon>Pseudomonadota</taxon>
        <taxon>Gammaproteobacteria</taxon>
        <taxon>Enterobacterales</taxon>
        <taxon>Enterobacteriaceae</taxon>
        <taxon>Salmonella</taxon>
    </lineage>
</organism>
<dbReference type="Pfam" id="PF04488">
    <property type="entry name" value="Gly_transf_sug"/>
    <property type="match status" value="1"/>
</dbReference>
<dbReference type="EMBL" id="VXJW01000010">
    <property type="protein sequence ID" value="KAA8662455.1"/>
    <property type="molecule type" value="Genomic_DNA"/>
</dbReference>
<gene>
    <name evidence="2" type="ORF">F4V61_17065</name>
    <name evidence="3" type="ORF">NCTC8297_02291</name>
</gene>
<reference evidence="3 4" key="1">
    <citation type="submission" date="2018-06" db="EMBL/GenBank/DDBJ databases">
        <authorList>
            <consortium name="Pathogen Informatics"/>
            <person name="Doyle S."/>
        </authorList>
    </citation>
    <scope>NUCLEOTIDE SEQUENCE [LARGE SCALE GENOMIC DNA]</scope>
    <source>
        <strain evidence="3 4">NCTC8297</strain>
    </source>
</reference>
<dbReference type="Proteomes" id="UP000254741">
    <property type="component" value="Unassembled WGS sequence"/>
</dbReference>
<dbReference type="GO" id="GO:0000030">
    <property type="term" value="F:mannosyltransferase activity"/>
    <property type="evidence" value="ECO:0007669"/>
    <property type="project" value="TreeGrafter"/>
</dbReference>
<dbReference type="Gene3D" id="3.90.550.20">
    <property type="match status" value="1"/>
</dbReference>
<keyword evidence="1 3" id="KW-0808">Transferase</keyword>
<evidence type="ECO:0000313" key="4">
    <source>
        <dbReference type="Proteomes" id="UP000254741"/>
    </source>
</evidence>
<dbReference type="GO" id="GO:0016020">
    <property type="term" value="C:membrane"/>
    <property type="evidence" value="ECO:0007669"/>
    <property type="project" value="GOC"/>
</dbReference>